<evidence type="ECO:0000256" key="1">
    <source>
        <dbReference type="SAM" id="MobiDB-lite"/>
    </source>
</evidence>
<accession>A0A640KAQ5</accession>
<organism evidence="3 4">
    <name type="scientific">Leishmania tarentolae</name>
    <name type="common">Sauroleishmania tarentolae</name>
    <dbReference type="NCBI Taxonomy" id="5689"/>
    <lineage>
        <taxon>Eukaryota</taxon>
        <taxon>Discoba</taxon>
        <taxon>Euglenozoa</taxon>
        <taxon>Kinetoplastea</taxon>
        <taxon>Metakinetoplastina</taxon>
        <taxon>Trypanosomatida</taxon>
        <taxon>Trypanosomatidae</taxon>
        <taxon>Leishmaniinae</taxon>
        <taxon>Leishmania</taxon>
        <taxon>lizard Leishmania</taxon>
    </lineage>
</organism>
<dbReference type="AlphaFoldDB" id="A0A640KAQ5"/>
<feature type="compositionally biased region" description="Basic and acidic residues" evidence="1">
    <location>
        <begin position="112"/>
        <end position="124"/>
    </location>
</feature>
<feature type="transmembrane region" description="Helical" evidence="2">
    <location>
        <begin position="283"/>
        <end position="308"/>
    </location>
</feature>
<dbReference type="EMBL" id="BLBS01000008">
    <property type="protein sequence ID" value="GET86084.1"/>
    <property type="molecule type" value="Genomic_DNA"/>
</dbReference>
<dbReference type="Proteomes" id="UP000419144">
    <property type="component" value="Unassembled WGS sequence"/>
</dbReference>
<evidence type="ECO:0000313" key="3">
    <source>
        <dbReference type="EMBL" id="GET86084.1"/>
    </source>
</evidence>
<reference evidence="3" key="1">
    <citation type="submission" date="2019-11" db="EMBL/GenBank/DDBJ databases">
        <title>Leishmania tarentolae CDS.</title>
        <authorList>
            <person name="Goto Y."/>
            <person name="Yamagishi J."/>
        </authorList>
    </citation>
    <scope>NUCLEOTIDE SEQUENCE [LARGE SCALE GENOMIC DNA]</scope>
    <source>
        <strain evidence="3">Parrot Tar II</strain>
    </source>
</reference>
<keyword evidence="2" id="KW-1133">Transmembrane helix</keyword>
<comment type="caution">
    <text evidence="3">The sequence shown here is derived from an EMBL/GenBank/DDBJ whole genome shotgun (WGS) entry which is preliminary data.</text>
</comment>
<keyword evidence="2" id="KW-0812">Transmembrane</keyword>
<evidence type="ECO:0000313" key="4">
    <source>
        <dbReference type="Proteomes" id="UP000419144"/>
    </source>
</evidence>
<gene>
    <name evidence="3" type="ORF">LtaPh_0707851</name>
</gene>
<feature type="region of interest" description="Disordered" evidence="1">
    <location>
        <begin position="100"/>
        <end position="126"/>
    </location>
</feature>
<sequence length="357" mass="38639">MSLVICERRRSLAAFPHLVPPYAPPPDVPRPWGCGGCASFSCFFLPPSPQDQIVCNMCAGGSRRSNACPRPRYMRCSCAASLHVTPAKIVILLHAPAIGTRHRRHRHHRGREARQQEEQQDRPSHGPVYDRLFLCTVSHQDVLAQVRVSPNLRRGARGAVWIIRGAAVHPRKAWAATVEIAHLPQAGGCDVQEMQTHAVRVARACAGGAAAMTLLMPVPSGTSAPRCGLAIARRVGALVLLVDPPWRQIVADATPTHLHDTGFELVQSGNAATALLRSGIKEVVTVTIAIVLSTIVTVAPATVTIALVNPLHFRVLLRCKRKVVVVRSTKPASPTSTTAVPFPAQNMLPYLIWDTSQ</sequence>
<feature type="compositionally biased region" description="Basic residues" evidence="1">
    <location>
        <begin position="100"/>
        <end position="111"/>
    </location>
</feature>
<evidence type="ECO:0000256" key="2">
    <source>
        <dbReference type="SAM" id="Phobius"/>
    </source>
</evidence>
<dbReference type="VEuPathDB" id="TriTrypDB:LtaPh_0707851"/>
<keyword evidence="2" id="KW-0472">Membrane</keyword>
<protein>
    <submittedName>
        <fullName evidence="3">Uncharacterized protein</fullName>
    </submittedName>
</protein>
<keyword evidence="4" id="KW-1185">Reference proteome</keyword>
<proteinExistence type="predicted"/>
<name>A0A640KAQ5_LEITA</name>